<dbReference type="Proteomes" id="UP000694844">
    <property type="component" value="Chromosome 4"/>
</dbReference>
<dbReference type="RefSeq" id="XP_022331700.1">
    <property type="nucleotide sequence ID" value="XM_022475992.1"/>
</dbReference>
<dbReference type="GeneID" id="111129538"/>
<proteinExistence type="predicted"/>
<feature type="compositionally biased region" description="Acidic residues" evidence="1">
    <location>
        <begin position="250"/>
        <end position="266"/>
    </location>
</feature>
<evidence type="ECO:0000313" key="2">
    <source>
        <dbReference type="Proteomes" id="UP000694844"/>
    </source>
</evidence>
<organism evidence="2 3">
    <name type="scientific">Crassostrea virginica</name>
    <name type="common">Eastern oyster</name>
    <dbReference type="NCBI Taxonomy" id="6565"/>
    <lineage>
        <taxon>Eukaryota</taxon>
        <taxon>Metazoa</taxon>
        <taxon>Spiralia</taxon>
        <taxon>Lophotrochozoa</taxon>
        <taxon>Mollusca</taxon>
        <taxon>Bivalvia</taxon>
        <taxon>Autobranchia</taxon>
        <taxon>Pteriomorphia</taxon>
        <taxon>Ostreida</taxon>
        <taxon>Ostreoidea</taxon>
        <taxon>Ostreidae</taxon>
        <taxon>Crassostrea</taxon>
    </lineage>
</organism>
<dbReference type="OrthoDB" id="6148489at2759"/>
<accession>A0A8B8DUY4</accession>
<dbReference type="AlphaFoldDB" id="A0A8B8DUY4"/>
<dbReference type="KEGG" id="cvn:111129538"/>
<evidence type="ECO:0000256" key="1">
    <source>
        <dbReference type="SAM" id="MobiDB-lite"/>
    </source>
</evidence>
<evidence type="ECO:0000313" key="3">
    <source>
        <dbReference type="RefSeq" id="XP_022331700.1"/>
    </source>
</evidence>
<feature type="region of interest" description="Disordered" evidence="1">
    <location>
        <begin position="133"/>
        <end position="266"/>
    </location>
</feature>
<name>A0A8B8DUY4_CRAVI</name>
<sequence>MDIWLNPSQSKEDSSKCDFCYQSGITVKPLSCSRHFYCGVCEKFAPKFYKRSDYTCSRCSGLPKSRHHRINLDLSPTTPNSHSSKKKQDFKEVTIAVEGGNIISFGDPDADSDDDLEGNNTEWDQLLQSLTAEQVSSKKTPEPLVKNDVPCKGKSGVQTAAGVGESTGSRDKVFGGNHRQSTSPGSKSVGDRNQEEATEEQERGSSPVKGRKKRSPLYDPPAFETPEEEEEDFSPIGDVEGPDLSRGSVSDEDGYQGGSEDEFWAF</sequence>
<gene>
    <name evidence="3" type="primary">LOC111129538</name>
</gene>
<feature type="compositionally biased region" description="Basic and acidic residues" evidence="1">
    <location>
        <begin position="189"/>
        <end position="203"/>
    </location>
</feature>
<protein>
    <submittedName>
        <fullName evidence="3">Uncharacterized protein LOC111129538</fullName>
    </submittedName>
</protein>
<keyword evidence="2" id="KW-1185">Reference proteome</keyword>
<reference evidence="3" key="1">
    <citation type="submission" date="2025-08" db="UniProtKB">
        <authorList>
            <consortium name="RefSeq"/>
        </authorList>
    </citation>
    <scope>IDENTIFICATION</scope>
    <source>
        <tissue evidence="3">Whole sample</tissue>
    </source>
</reference>